<accession>A0ABZ3FMN4</accession>
<sequence length="75" mass="9193">MDSIKDPFTPAETAQAFLDADDEMRAQAEQRRANFDERETRYLSDEFIVPVRFWPKDAQERYYRRQRMEQEQQED</sequence>
<dbReference type="RefSeq" id="WP_425308751.1">
    <property type="nucleotide sequence ID" value="NZ_CP154795.1"/>
</dbReference>
<dbReference type="Proteomes" id="UP001442841">
    <property type="component" value="Chromosome"/>
</dbReference>
<evidence type="ECO:0000313" key="1">
    <source>
        <dbReference type="EMBL" id="XAN07298.1"/>
    </source>
</evidence>
<keyword evidence="2" id="KW-1185">Reference proteome</keyword>
<gene>
    <name evidence="1" type="ORF">AADG42_08320</name>
</gene>
<dbReference type="EMBL" id="CP154795">
    <property type="protein sequence ID" value="XAN07298.1"/>
    <property type="molecule type" value="Genomic_DNA"/>
</dbReference>
<evidence type="ECO:0000313" key="2">
    <source>
        <dbReference type="Proteomes" id="UP001442841"/>
    </source>
</evidence>
<name>A0ABZ3FMN4_9ACTN</name>
<organism evidence="1 2">
    <name type="scientific">Ammonicoccus fulvus</name>
    <dbReference type="NCBI Taxonomy" id="3138240"/>
    <lineage>
        <taxon>Bacteria</taxon>
        <taxon>Bacillati</taxon>
        <taxon>Actinomycetota</taxon>
        <taxon>Actinomycetes</taxon>
        <taxon>Propionibacteriales</taxon>
        <taxon>Propionibacteriaceae</taxon>
        <taxon>Ammonicoccus</taxon>
    </lineage>
</organism>
<protein>
    <submittedName>
        <fullName evidence="1">Uncharacterized protein</fullName>
    </submittedName>
</protein>
<reference evidence="1 2" key="1">
    <citation type="submission" date="2024-04" db="EMBL/GenBank/DDBJ databases">
        <title>Isolation of an actinomycete strain from pig manure.</title>
        <authorList>
            <person name="Gong T."/>
            <person name="Yu Z."/>
            <person name="An M."/>
            <person name="Wei C."/>
            <person name="Yang W."/>
            <person name="Liu L."/>
        </authorList>
    </citation>
    <scope>NUCLEOTIDE SEQUENCE [LARGE SCALE GENOMIC DNA]</scope>
    <source>
        <strain evidence="1 2">ZF39</strain>
    </source>
</reference>
<proteinExistence type="predicted"/>